<comment type="caution">
    <text evidence="2">The sequence shown here is derived from an EMBL/GenBank/DDBJ whole genome shotgun (WGS) entry which is preliminary data.</text>
</comment>
<protein>
    <submittedName>
        <fullName evidence="2">Uncharacterized protein</fullName>
    </submittedName>
</protein>
<reference evidence="3" key="1">
    <citation type="journal article" date="2015" name="Nat. Genet.">
        <title>The genome and transcriptome of the zoonotic hookworm Ancylostoma ceylanicum identify infection-specific gene families.</title>
        <authorList>
            <person name="Schwarz E.M."/>
            <person name="Hu Y."/>
            <person name="Antoshechkin I."/>
            <person name="Miller M.M."/>
            <person name="Sternberg P.W."/>
            <person name="Aroian R.V."/>
        </authorList>
    </citation>
    <scope>NUCLEOTIDE SEQUENCE</scope>
    <source>
        <strain evidence="3">HY135</strain>
    </source>
</reference>
<accession>A0A016USD4</accession>
<keyword evidence="3" id="KW-1185">Reference proteome</keyword>
<dbReference type="EMBL" id="JARK01001365">
    <property type="protein sequence ID" value="EYC17732.1"/>
    <property type="molecule type" value="Genomic_DNA"/>
</dbReference>
<organism evidence="2 3">
    <name type="scientific">Ancylostoma ceylanicum</name>
    <dbReference type="NCBI Taxonomy" id="53326"/>
    <lineage>
        <taxon>Eukaryota</taxon>
        <taxon>Metazoa</taxon>
        <taxon>Ecdysozoa</taxon>
        <taxon>Nematoda</taxon>
        <taxon>Chromadorea</taxon>
        <taxon>Rhabditida</taxon>
        <taxon>Rhabditina</taxon>
        <taxon>Rhabditomorpha</taxon>
        <taxon>Strongyloidea</taxon>
        <taxon>Ancylostomatidae</taxon>
        <taxon>Ancylostomatinae</taxon>
        <taxon>Ancylostoma</taxon>
    </lineage>
</organism>
<evidence type="ECO:0000256" key="1">
    <source>
        <dbReference type="SAM" id="MobiDB-lite"/>
    </source>
</evidence>
<sequence>MSCGGHVEFVFHYRITEFMRLIVDNLDLMETDSVKAVADWMMKKIRGRVCPFAARFSIDEEDEVEIDSITVSFLNDLLLTCQKRQVDRVDFEVESEPRTVCWKCYCYSEEELPSRSRKESQTMESACLDGEFEEGFIDFLNKLEQRQERIKESALRLLSPPRTCGFSEQSGIEKSVQTAPISLPAEAFMPELPPPDFSDYQDAQLEVGGVDNFVDALFDFEPKYELPKESGLMKCIATPSFVSSRDLSWSYQDFIGSWERSLKRIATPWSLERAQHKSLSCRETASTIEDLLTLQETALVAQRVQKRWNRMHGDTSLSMTAALSTGVGGVDEEVQATADTEKMEKRKESEEWVATLLKMLEQKPARSRKLLKGFINFSKEHKSSKSSKHRCCESCRKLIASQAKASKLEAQTDEANDVHTASESLATEGNPAPLADNSYVANVYEYMKMKLKEHERTKKCENLAKQEKKREKVKKEKNQDDIRAYMVGRKVREPSHKTSSAQTDIREYCIGKKVKKVVKAEDVEAPAVPPSPEKEKSKSSKTKSSSKQRITGKYLKLTKSPALAVAGESSTTFVGRLSNNAAVYGKTFKVVNLSRKELQISMSGIDCPKHIELLYPATVTSVAAGQTAEIPVTITRSMIGCDRECLHLQMLHKSIPISHTLSFNVDPVKEHYEGPLLSDLYEPHDVLMLTKLRKAVNKPRCLKQETQAVEQAQDTDETIHTVVNMLKDEVDSLCSAVLADANIHEKVQIVQIHISCENAAKEEEMTETNLEDGSLTDSVHTAIEPDASTDTLRGHDCPSAGEDGEDATASDFEIVDVDEGASMSSDQDELDA</sequence>
<evidence type="ECO:0000313" key="3">
    <source>
        <dbReference type="Proteomes" id="UP000024635"/>
    </source>
</evidence>
<gene>
    <name evidence="2" type="primary">Acey_s0029.g1837</name>
    <name evidence="2" type="ORF">Y032_0029g1837</name>
</gene>
<dbReference type="AlphaFoldDB" id="A0A016USD4"/>
<feature type="compositionally biased region" description="Basic and acidic residues" evidence="1">
    <location>
        <begin position="460"/>
        <end position="483"/>
    </location>
</feature>
<evidence type="ECO:0000313" key="2">
    <source>
        <dbReference type="EMBL" id="EYC17732.1"/>
    </source>
</evidence>
<feature type="region of interest" description="Disordered" evidence="1">
    <location>
        <begin position="408"/>
        <end position="430"/>
    </location>
</feature>
<feature type="compositionally biased region" description="Acidic residues" evidence="1">
    <location>
        <begin position="802"/>
        <end position="819"/>
    </location>
</feature>
<feature type="region of interest" description="Disordered" evidence="1">
    <location>
        <begin position="460"/>
        <end position="502"/>
    </location>
</feature>
<feature type="region of interest" description="Disordered" evidence="1">
    <location>
        <begin position="523"/>
        <end position="551"/>
    </location>
</feature>
<proteinExistence type="predicted"/>
<dbReference type="OrthoDB" id="5870002at2759"/>
<name>A0A016USD4_9BILA</name>
<feature type="region of interest" description="Disordered" evidence="1">
    <location>
        <begin position="784"/>
        <end position="832"/>
    </location>
</feature>
<dbReference type="Proteomes" id="UP000024635">
    <property type="component" value="Unassembled WGS sequence"/>
</dbReference>